<dbReference type="SUPFAM" id="SSF55729">
    <property type="entry name" value="Acyl-CoA N-acyltransferases (Nat)"/>
    <property type="match status" value="1"/>
</dbReference>
<proteinExistence type="predicted"/>
<dbReference type="Gene3D" id="3.40.630.30">
    <property type="match status" value="1"/>
</dbReference>
<reference evidence="2" key="1">
    <citation type="journal article" date="2014" name="Tetrahedron">
        <title>Discovery of the lomaiviticin biosynthetic gene cluster in Salinispora pacifica.</title>
        <authorList>
            <person name="Janso J.E."/>
            <person name="Haltli B.A."/>
            <person name="Eustaquio A.S."/>
            <person name="Kulowski K."/>
            <person name="Waldman A.J."/>
            <person name="Zha L."/>
            <person name="Nakamura H."/>
            <person name="Bernan V.S."/>
            <person name="He H."/>
            <person name="Carter G.T."/>
            <person name="Koehn F.E."/>
            <person name="Balskus E.P."/>
        </authorList>
    </citation>
    <scope>NUCLEOTIDE SEQUENCE</scope>
    <source>
        <strain evidence="2">DPJ-0016</strain>
    </source>
</reference>
<dbReference type="InterPro" id="IPR000182">
    <property type="entry name" value="GNAT_dom"/>
</dbReference>
<evidence type="ECO:0000313" key="2">
    <source>
        <dbReference type="EMBL" id="AHZ61869.1"/>
    </source>
</evidence>
<accession>A0A059U8H8</accession>
<evidence type="ECO:0000259" key="1">
    <source>
        <dbReference type="PROSITE" id="PS51186"/>
    </source>
</evidence>
<dbReference type="Pfam" id="PF13673">
    <property type="entry name" value="Acetyltransf_10"/>
    <property type="match status" value="1"/>
</dbReference>
<organism evidence="2">
    <name type="scientific">Salinispora pacifica</name>
    <dbReference type="NCBI Taxonomy" id="351187"/>
    <lineage>
        <taxon>Bacteria</taxon>
        <taxon>Bacillati</taxon>
        <taxon>Actinomycetota</taxon>
        <taxon>Actinomycetes</taxon>
        <taxon>Micromonosporales</taxon>
        <taxon>Micromonosporaceae</taxon>
        <taxon>Salinispora</taxon>
    </lineage>
</organism>
<name>A0A059U8H8_SALPI</name>
<dbReference type="InterPro" id="IPR053144">
    <property type="entry name" value="Acetyltransferase_Butenolide"/>
</dbReference>
<protein>
    <submittedName>
        <fullName evidence="2">Lom35</fullName>
    </submittedName>
</protein>
<dbReference type="PANTHER" id="PTHR43233">
    <property type="entry name" value="FAMILY N-ACETYLTRANSFERASE, PUTATIVE (AFU_ORTHOLOGUE AFUA_6G03350)-RELATED"/>
    <property type="match status" value="1"/>
</dbReference>
<dbReference type="GO" id="GO:0016747">
    <property type="term" value="F:acyltransferase activity, transferring groups other than amino-acyl groups"/>
    <property type="evidence" value="ECO:0007669"/>
    <property type="project" value="InterPro"/>
</dbReference>
<dbReference type="PANTHER" id="PTHR43233:SF1">
    <property type="entry name" value="FAMILY N-ACETYLTRANSFERASE, PUTATIVE (AFU_ORTHOLOGUE AFUA_6G03350)-RELATED"/>
    <property type="match status" value="1"/>
</dbReference>
<feature type="domain" description="N-acetyltransferase" evidence="1">
    <location>
        <begin position="1"/>
        <end position="133"/>
    </location>
</feature>
<dbReference type="EMBL" id="KF731828">
    <property type="protein sequence ID" value="AHZ61869.1"/>
    <property type="molecule type" value="Genomic_DNA"/>
</dbReference>
<gene>
    <name evidence="2" type="primary">lom35</name>
</gene>
<dbReference type="PROSITE" id="PS51186">
    <property type="entry name" value="GNAT"/>
    <property type="match status" value="1"/>
</dbReference>
<dbReference type="AlphaFoldDB" id="A0A059U8H8"/>
<sequence>MTWHIERENGVDLDLGAVRALYRSSGLGARRPIAEAGRLAAMVRNANLVLTCRVGGELVGIARGISDFSYVTYLSDIAVDRAYQRSGIGKALIAATQQEAPLAKIVLLSAPAAADYYPHIGFTQHNSAWVRNP</sequence>
<dbReference type="InterPro" id="IPR016181">
    <property type="entry name" value="Acyl_CoA_acyltransferase"/>
</dbReference>
<dbReference type="CDD" id="cd04301">
    <property type="entry name" value="NAT_SF"/>
    <property type="match status" value="1"/>
</dbReference>